<evidence type="ECO:0000256" key="6">
    <source>
        <dbReference type="ARBA" id="ARBA00023242"/>
    </source>
</evidence>
<dbReference type="AlphaFoldDB" id="A0A1J3I615"/>
<dbReference type="GO" id="GO:0031490">
    <property type="term" value="F:chromatin DNA binding"/>
    <property type="evidence" value="ECO:0007669"/>
    <property type="project" value="TreeGrafter"/>
</dbReference>
<feature type="compositionally biased region" description="Basic and acidic residues" evidence="8">
    <location>
        <begin position="58"/>
        <end position="71"/>
    </location>
</feature>
<evidence type="ECO:0000259" key="10">
    <source>
        <dbReference type="PROSITE" id="PS51184"/>
    </source>
</evidence>
<accession>A0A1J3I615</accession>
<evidence type="ECO:0000256" key="3">
    <source>
        <dbReference type="ARBA" id="ARBA00022723"/>
    </source>
</evidence>
<feature type="compositionally biased region" description="Polar residues" evidence="8">
    <location>
        <begin position="640"/>
        <end position="653"/>
    </location>
</feature>
<evidence type="ECO:0000256" key="1">
    <source>
        <dbReference type="ARBA" id="ARBA00004123"/>
    </source>
</evidence>
<dbReference type="PANTHER" id="PTHR12549">
    <property type="entry name" value="JMJC DOMAIN-CONTAINING HISTONE DEMETHYLATION PROTEIN"/>
    <property type="match status" value="1"/>
</dbReference>
<evidence type="ECO:0000259" key="9">
    <source>
        <dbReference type="PROSITE" id="PS50089"/>
    </source>
</evidence>
<evidence type="ECO:0000256" key="8">
    <source>
        <dbReference type="SAM" id="MobiDB-lite"/>
    </source>
</evidence>
<name>A0A1J3I615_NOCCA</name>
<dbReference type="GO" id="GO:0000785">
    <property type="term" value="C:chromatin"/>
    <property type="evidence" value="ECO:0007669"/>
    <property type="project" value="TreeGrafter"/>
</dbReference>
<evidence type="ECO:0000256" key="5">
    <source>
        <dbReference type="ARBA" id="ARBA00023163"/>
    </source>
</evidence>
<dbReference type="GO" id="GO:0003712">
    <property type="term" value="F:transcription coregulator activity"/>
    <property type="evidence" value="ECO:0007669"/>
    <property type="project" value="TreeGrafter"/>
</dbReference>
<dbReference type="Pfam" id="PF02373">
    <property type="entry name" value="JmjC"/>
    <property type="match status" value="1"/>
</dbReference>
<dbReference type="Pfam" id="PF10497">
    <property type="entry name" value="zf-4CXXC_R1"/>
    <property type="match status" value="1"/>
</dbReference>
<reference evidence="11" key="1">
    <citation type="submission" date="2016-07" db="EMBL/GenBank/DDBJ databases">
        <title>De novo transcriptome assembly of four accessions of the metal hyperaccumulator plant Noccaea caerulescens.</title>
        <authorList>
            <person name="Blande D."/>
            <person name="Halimaa P."/>
            <person name="Tervahauta A.I."/>
            <person name="Aarts M.G."/>
            <person name="Karenlampi S.O."/>
        </authorList>
    </citation>
    <scope>NUCLEOTIDE SEQUENCE</scope>
</reference>
<dbReference type="InterPro" id="IPR001841">
    <property type="entry name" value="Znf_RING"/>
</dbReference>
<feature type="region of interest" description="Disordered" evidence="8">
    <location>
        <begin position="1"/>
        <end position="87"/>
    </location>
</feature>
<comment type="similarity">
    <text evidence="2">Belongs to the JARID1 histone demethylase family.</text>
</comment>
<feature type="compositionally biased region" description="Basic and acidic residues" evidence="8">
    <location>
        <begin position="19"/>
        <end position="36"/>
    </location>
</feature>
<dbReference type="GO" id="GO:0006357">
    <property type="term" value="P:regulation of transcription by RNA polymerase II"/>
    <property type="evidence" value="ECO:0007669"/>
    <property type="project" value="TreeGrafter"/>
</dbReference>
<comment type="subcellular location">
    <subcellularLocation>
        <location evidence="1">Nucleus</location>
    </subcellularLocation>
</comment>
<keyword evidence="11" id="KW-0808">Transferase</keyword>
<keyword evidence="6" id="KW-0539">Nucleus</keyword>
<dbReference type="GO" id="GO:0000118">
    <property type="term" value="C:histone deacetylase complex"/>
    <property type="evidence" value="ECO:0007669"/>
    <property type="project" value="TreeGrafter"/>
</dbReference>
<keyword evidence="7" id="KW-0863">Zinc-finger</keyword>
<dbReference type="InterPro" id="IPR003347">
    <property type="entry name" value="JmjC_dom"/>
</dbReference>
<evidence type="ECO:0000256" key="7">
    <source>
        <dbReference type="PROSITE-ProRule" id="PRU00175"/>
    </source>
</evidence>
<keyword evidence="5" id="KW-0804">Transcription</keyword>
<dbReference type="PANTHER" id="PTHR12549:SF33">
    <property type="entry name" value="LYSINE-SPECIFIC DEMETHYLASE JMJ27"/>
    <property type="match status" value="1"/>
</dbReference>
<protein>
    <submittedName>
        <fullName evidence="11">Lysine-specific demethylase JMJ25</fullName>
    </submittedName>
</protein>
<feature type="compositionally biased region" description="Basic and acidic residues" evidence="8">
    <location>
        <begin position="1"/>
        <end position="12"/>
    </location>
</feature>
<organism evidence="11">
    <name type="scientific">Noccaea caerulescens</name>
    <name type="common">Alpine penny-cress</name>
    <name type="synonym">Thlaspi caerulescens</name>
    <dbReference type="NCBI Taxonomy" id="107243"/>
    <lineage>
        <taxon>Eukaryota</taxon>
        <taxon>Viridiplantae</taxon>
        <taxon>Streptophyta</taxon>
        <taxon>Embryophyta</taxon>
        <taxon>Tracheophyta</taxon>
        <taxon>Spermatophyta</taxon>
        <taxon>Magnoliopsida</taxon>
        <taxon>eudicotyledons</taxon>
        <taxon>Gunneridae</taxon>
        <taxon>Pentapetalae</taxon>
        <taxon>rosids</taxon>
        <taxon>malvids</taxon>
        <taxon>Brassicales</taxon>
        <taxon>Brassicaceae</taxon>
        <taxon>Coluteocarpeae</taxon>
        <taxon>Noccaea</taxon>
    </lineage>
</organism>
<sequence length="949" mass="108041">MEGRKEKRIRSEDDPDESDRERSENRSKMKKKEKDVVMSSGSSTPDRVGRGRGRGRGRKSDGGEASKRSIQRDMSTTTPEKEKSSDGTRNYVGLTCHQCKNLTSKSDLIFCSKCNKKRYCFDCVERWYPERTSDGVRAACPFCNGNCNCRACLREPLATRQLRSEKEENVKLKQLQYLLVKVLPALREIFREQKHEVEIETQVRGFPVTESDVTWCKLDPNERIYCDLCRTSIANFVRSCPNPDCLWDICLSCCKELREGFHNRELDGTEKAQGKDSKAYVPPHFSNWKLNPDGSIPCPPKDCGGCGASKLELKRLCKKDWVEKLITSAEEVTLQFRPPPDVDNIAHECSSCITNSDSTTRRQAAFRKNAAHDNFLYSPNAVDLTDDDIAHFQSHWTRAEPVIVRNVLEKTSGLSWEPMVMWRACREMDPKVKCKVEAKSVKALDCWDWYEVEINIHQFFKGYLEGRMHLNGWPEMLKLKDWPPSTLFEERLPRHNAEFIAALPFFDYTDPKSGILNLATRLPDESLKPDLGPKTYIAYGFPEELGRGDSVTKLHCDISDAVNVLTHTAKVDISSKQYQKIKAEQKKYEEANLRKQYGGQPKEASELENKSLKEVDQDETLKKSNGLLGEDGLKDKSANEEASNSSLRPTSSQEVDKIFGSKGDCTNVERADPTEGSSSSYSCITAMETGHDPKVDVGLIAEENVTLTNESVAEENHNTNDVCLKTERLSPKYQREDDPSVENGLMMPTVLSTAPWDTEDSLPQPTVKAIQEQKLDTPKETEGNANERSKTVDGGAVWDIFRREDVPKLVEYLKRHKHEFRHTNNQPVKAVIHPIHDQTLFLNESQKKQLKEEFDVEPWTFEQRLGEAVFIPAGCPHQVRNRQSCIKVALDFVAPESVEECLRLTQEFRRLPKDHRSSEDKLELKKIVLHAASSAIREAKEIMQKSMTQ</sequence>
<dbReference type="GO" id="GO:0032259">
    <property type="term" value="P:methylation"/>
    <property type="evidence" value="ECO:0007669"/>
    <property type="project" value="UniProtKB-KW"/>
</dbReference>
<dbReference type="GO" id="GO:0032454">
    <property type="term" value="F:histone H3K9 demethylase activity"/>
    <property type="evidence" value="ECO:0007669"/>
    <property type="project" value="InterPro"/>
</dbReference>
<feature type="domain" description="JmjC" evidence="10">
    <location>
        <begin position="511"/>
        <end position="909"/>
    </location>
</feature>
<dbReference type="InterPro" id="IPR045109">
    <property type="entry name" value="LSDs-like"/>
</dbReference>
<keyword evidence="3" id="KW-0479">Metal-binding</keyword>
<keyword evidence="4" id="KW-0805">Transcription regulation</keyword>
<dbReference type="SMART" id="SM00558">
    <property type="entry name" value="JmjC"/>
    <property type="match status" value="1"/>
</dbReference>
<keyword evidence="7" id="KW-0862">Zinc</keyword>
<dbReference type="InterPro" id="IPR018866">
    <property type="entry name" value="Znf-4CXXC_R1"/>
</dbReference>
<feature type="domain" description="RING-type" evidence="9">
    <location>
        <begin position="96"/>
        <end position="144"/>
    </location>
</feature>
<gene>
    <name evidence="11" type="ORF">LE_TR13126_c0_g1_i1_g.42399</name>
</gene>
<evidence type="ECO:0000313" key="11">
    <source>
        <dbReference type="EMBL" id="JAU75834.1"/>
    </source>
</evidence>
<dbReference type="PROSITE" id="PS51184">
    <property type="entry name" value="JMJC"/>
    <property type="match status" value="1"/>
</dbReference>
<evidence type="ECO:0000256" key="4">
    <source>
        <dbReference type="ARBA" id="ARBA00023015"/>
    </source>
</evidence>
<dbReference type="SUPFAM" id="SSF51197">
    <property type="entry name" value="Clavaminate synthase-like"/>
    <property type="match status" value="1"/>
</dbReference>
<dbReference type="PROSITE" id="PS50089">
    <property type="entry name" value="ZF_RING_2"/>
    <property type="match status" value="1"/>
</dbReference>
<proteinExistence type="inferred from homology"/>
<feature type="region of interest" description="Disordered" evidence="8">
    <location>
        <begin position="592"/>
        <end position="680"/>
    </location>
</feature>
<dbReference type="EMBL" id="GEVL01001507">
    <property type="protein sequence ID" value="JAU75834.1"/>
    <property type="molecule type" value="Transcribed_RNA"/>
</dbReference>
<feature type="compositionally biased region" description="Basic and acidic residues" evidence="8">
    <location>
        <begin position="603"/>
        <end position="622"/>
    </location>
</feature>
<evidence type="ECO:0000256" key="2">
    <source>
        <dbReference type="ARBA" id="ARBA00006801"/>
    </source>
</evidence>
<dbReference type="GO" id="GO:0008270">
    <property type="term" value="F:zinc ion binding"/>
    <property type="evidence" value="ECO:0007669"/>
    <property type="project" value="UniProtKB-KW"/>
</dbReference>
<keyword evidence="11" id="KW-0489">Methyltransferase</keyword>
<dbReference type="GO" id="GO:0008168">
    <property type="term" value="F:methyltransferase activity"/>
    <property type="evidence" value="ECO:0007669"/>
    <property type="project" value="UniProtKB-KW"/>
</dbReference>
<dbReference type="Gene3D" id="2.60.120.650">
    <property type="entry name" value="Cupin"/>
    <property type="match status" value="2"/>
</dbReference>